<feature type="compositionally biased region" description="Basic and acidic residues" evidence="3">
    <location>
        <begin position="192"/>
        <end position="243"/>
    </location>
</feature>
<name>A0A2P5EY04_TREOI</name>
<feature type="compositionally biased region" description="Basic and acidic residues" evidence="3">
    <location>
        <begin position="111"/>
        <end position="138"/>
    </location>
</feature>
<dbReference type="GO" id="GO:0005829">
    <property type="term" value="C:cytosol"/>
    <property type="evidence" value="ECO:0007669"/>
    <property type="project" value="TreeGrafter"/>
</dbReference>
<evidence type="ECO:0000256" key="1">
    <source>
        <dbReference type="ARBA" id="ARBA00008403"/>
    </source>
</evidence>
<protein>
    <submittedName>
        <fullName evidence="4">Dehydrin</fullName>
    </submittedName>
</protein>
<evidence type="ECO:0000256" key="3">
    <source>
        <dbReference type="SAM" id="MobiDB-lite"/>
    </source>
</evidence>
<dbReference type="FunCoup" id="A0A2P5EY04">
    <property type="interactions" value="216"/>
</dbReference>
<evidence type="ECO:0000256" key="2">
    <source>
        <dbReference type="RuleBase" id="RU003995"/>
    </source>
</evidence>
<feature type="region of interest" description="Disordered" evidence="3">
    <location>
        <begin position="1"/>
        <end position="243"/>
    </location>
</feature>
<feature type="compositionally biased region" description="Basic and acidic residues" evidence="3">
    <location>
        <begin position="53"/>
        <end position="85"/>
    </location>
</feature>
<dbReference type="GO" id="GO:0016020">
    <property type="term" value="C:membrane"/>
    <property type="evidence" value="ECO:0007669"/>
    <property type="project" value="TreeGrafter"/>
</dbReference>
<dbReference type="PANTHER" id="PTHR33346:SF2">
    <property type="entry name" value="DEHYDRIN ERD14"/>
    <property type="match status" value="1"/>
</dbReference>
<dbReference type="InterPro" id="IPR000167">
    <property type="entry name" value="Dehydrin"/>
</dbReference>
<dbReference type="GO" id="GO:0009414">
    <property type="term" value="P:response to water deprivation"/>
    <property type="evidence" value="ECO:0007669"/>
    <property type="project" value="UniProtKB-ARBA"/>
</dbReference>
<gene>
    <name evidence="4" type="ORF">TorRG33x02_137060</name>
</gene>
<dbReference type="PROSITE" id="PS00823">
    <property type="entry name" value="DEHYDRIN_2"/>
    <property type="match status" value="1"/>
</dbReference>
<sequence length="243" mass="27520">MAEEIQNKSHEYEASSKVGDEGSVESKDRGLFDFLGKKDEEKKPQEEVISTEFGEKVKVSEEEPKHKVEEEEKKPSLLEKLHRSDSSSSSSSDEEEGEGEEKKKKKKEKKGLKEKIKEKISGEGKEEEKKEEHHHSHAADTSVPIEHEVVHSSEPLHPEEKKGFLEKIKEKLPGGQHKKPEEAVPPPAPAPAHHEYSEASHEGGEAKEKKGILEKIKEKLPGYHSKTEEEKEKEKEKESGSHY</sequence>
<accession>A0A2P5EY04</accession>
<dbReference type="PANTHER" id="PTHR33346">
    <property type="entry name" value="DEHYDRIN XERO 2-RELATED"/>
    <property type="match status" value="1"/>
</dbReference>
<comment type="caution">
    <text evidence="4">The sequence shown here is derived from an EMBL/GenBank/DDBJ whole genome shotgun (WGS) entry which is preliminary data.</text>
</comment>
<comment type="similarity">
    <text evidence="1 2">Belongs to the plant dehydrin family.</text>
</comment>
<dbReference type="InParanoid" id="A0A2P5EY04"/>
<dbReference type="GO" id="GO:0009737">
    <property type="term" value="P:response to abscisic acid"/>
    <property type="evidence" value="ECO:0007669"/>
    <property type="project" value="TreeGrafter"/>
</dbReference>
<feature type="compositionally biased region" description="Basic and acidic residues" evidence="3">
    <location>
        <begin position="145"/>
        <end position="182"/>
    </location>
</feature>
<dbReference type="InterPro" id="IPR030513">
    <property type="entry name" value="Dehydrin_CS"/>
</dbReference>
<feature type="compositionally biased region" description="Basic and acidic residues" evidence="3">
    <location>
        <begin position="1"/>
        <end position="46"/>
    </location>
</feature>
<dbReference type="PROSITE" id="PS00315">
    <property type="entry name" value="DEHYDRIN_1"/>
    <property type="match status" value="1"/>
</dbReference>
<evidence type="ECO:0000313" key="4">
    <source>
        <dbReference type="EMBL" id="PON90421.1"/>
    </source>
</evidence>
<dbReference type="STRING" id="63057.A0A2P5EY04"/>
<dbReference type="Pfam" id="PF00257">
    <property type="entry name" value="Dehydrin"/>
    <property type="match status" value="1"/>
</dbReference>
<dbReference type="OrthoDB" id="1194714at2759"/>
<dbReference type="GO" id="GO:0009631">
    <property type="term" value="P:cold acclimation"/>
    <property type="evidence" value="ECO:0007669"/>
    <property type="project" value="TreeGrafter"/>
</dbReference>
<proteinExistence type="inferred from homology"/>
<organism evidence="4 5">
    <name type="scientific">Trema orientale</name>
    <name type="common">Charcoal tree</name>
    <name type="synonym">Celtis orientalis</name>
    <dbReference type="NCBI Taxonomy" id="63057"/>
    <lineage>
        <taxon>Eukaryota</taxon>
        <taxon>Viridiplantae</taxon>
        <taxon>Streptophyta</taxon>
        <taxon>Embryophyta</taxon>
        <taxon>Tracheophyta</taxon>
        <taxon>Spermatophyta</taxon>
        <taxon>Magnoliopsida</taxon>
        <taxon>eudicotyledons</taxon>
        <taxon>Gunneridae</taxon>
        <taxon>Pentapetalae</taxon>
        <taxon>rosids</taxon>
        <taxon>fabids</taxon>
        <taxon>Rosales</taxon>
        <taxon>Cannabaceae</taxon>
        <taxon>Trema</taxon>
    </lineage>
</organism>
<reference evidence="5" key="1">
    <citation type="submission" date="2016-06" db="EMBL/GenBank/DDBJ databases">
        <title>Parallel loss of symbiosis genes in relatives of nitrogen-fixing non-legume Parasponia.</title>
        <authorList>
            <person name="Van Velzen R."/>
            <person name="Holmer R."/>
            <person name="Bu F."/>
            <person name="Rutten L."/>
            <person name="Van Zeijl A."/>
            <person name="Liu W."/>
            <person name="Santuari L."/>
            <person name="Cao Q."/>
            <person name="Sharma T."/>
            <person name="Shen D."/>
            <person name="Roswanjaya Y."/>
            <person name="Wardhani T."/>
            <person name="Kalhor M.S."/>
            <person name="Jansen J."/>
            <person name="Van den Hoogen J."/>
            <person name="Gungor B."/>
            <person name="Hartog M."/>
            <person name="Hontelez J."/>
            <person name="Verver J."/>
            <person name="Yang W.-C."/>
            <person name="Schijlen E."/>
            <person name="Repin R."/>
            <person name="Schilthuizen M."/>
            <person name="Schranz E."/>
            <person name="Heidstra R."/>
            <person name="Miyata K."/>
            <person name="Fedorova E."/>
            <person name="Kohlen W."/>
            <person name="Bisseling T."/>
            <person name="Smit S."/>
            <person name="Geurts R."/>
        </authorList>
    </citation>
    <scope>NUCLEOTIDE SEQUENCE [LARGE SCALE GENOMIC DNA]</scope>
    <source>
        <strain evidence="5">cv. RG33-2</strain>
    </source>
</reference>
<dbReference type="Proteomes" id="UP000237000">
    <property type="component" value="Unassembled WGS sequence"/>
</dbReference>
<dbReference type="EMBL" id="JXTC01000083">
    <property type="protein sequence ID" value="PON90421.1"/>
    <property type="molecule type" value="Genomic_DNA"/>
</dbReference>
<keyword evidence="5" id="KW-1185">Reference proteome</keyword>
<dbReference type="AlphaFoldDB" id="A0A2P5EY04"/>
<evidence type="ECO:0000313" key="5">
    <source>
        <dbReference type="Proteomes" id="UP000237000"/>
    </source>
</evidence>